<evidence type="ECO:0000259" key="2">
    <source>
        <dbReference type="Pfam" id="PF13679"/>
    </source>
</evidence>
<reference evidence="3" key="1">
    <citation type="submission" date="2016-04" db="EMBL/GenBank/DDBJ databases">
        <title>Exploring the genomic information of specific uncultured soil bacteria through a new metagenomic library-based strategy.</title>
        <authorList>
            <person name="Liu Y."/>
            <person name="Zhang R."/>
        </authorList>
    </citation>
    <scope>NUCLEOTIDE SEQUENCE</scope>
</reference>
<dbReference type="PANTHER" id="PTHR13369:SF3">
    <property type="entry name" value="METHYLTRANSFERASE DOMAIN-CONTAINING PROTEIN"/>
    <property type="match status" value="1"/>
</dbReference>
<organism evidence="3">
    <name type="scientific">uncultured bacterium 5G12</name>
    <dbReference type="NCBI Taxonomy" id="1701325"/>
    <lineage>
        <taxon>Bacteria</taxon>
        <taxon>environmental samples</taxon>
    </lineage>
</organism>
<evidence type="ECO:0000256" key="1">
    <source>
        <dbReference type="SAM" id="MobiDB-lite"/>
    </source>
</evidence>
<dbReference type="InterPro" id="IPR029063">
    <property type="entry name" value="SAM-dependent_MTases_sf"/>
</dbReference>
<feature type="region of interest" description="Disordered" evidence="1">
    <location>
        <begin position="64"/>
        <end position="86"/>
    </location>
</feature>
<accession>A0A166H1Y2</accession>
<sequence>MTATPVALARGPALKVVDGARTETVDRGSWPERLDALLSDARNVHLLGPDGDLHARRTKKGRWLVSRARPSSGAAPSGRHDRDKRHPLRVDHPLFRATKISRDKERQVQHYVELLRPLPVWERDRIRVIDAGCGKAYMSLALVAYGREVGTTVELVGIDVNASVIDTVRDVASSLGYDEARFEVSTIADYESDEPIDLLVSLHACDTATDEAIAAGVRLGADAIVLAPCCHHELAAQIAAHEKDGLLRHGLLLGRQADLVTDALRAARLEIAGYRVEVMEFVAAEHTAKNVMLRAERAPSTARAARAAAEFVELRDRFGVDPAIERLLPLP</sequence>
<name>A0A166H1Y2_9BACT</name>
<dbReference type="CDD" id="cd02440">
    <property type="entry name" value="AdoMet_MTases"/>
    <property type="match status" value="1"/>
</dbReference>
<feature type="compositionally biased region" description="Low complexity" evidence="1">
    <location>
        <begin position="66"/>
        <end position="77"/>
    </location>
</feature>
<gene>
    <name evidence="3" type="ORF">5G12_048</name>
</gene>
<feature type="domain" description="Methyltransferase" evidence="2">
    <location>
        <begin position="103"/>
        <end position="237"/>
    </location>
</feature>
<dbReference type="GO" id="GO:0005737">
    <property type="term" value="C:cytoplasm"/>
    <property type="evidence" value="ECO:0007669"/>
    <property type="project" value="TreeGrafter"/>
</dbReference>
<dbReference type="SUPFAM" id="SSF53335">
    <property type="entry name" value="S-adenosyl-L-methionine-dependent methyltransferases"/>
    <property type="match status" value="1"/>
</dbReference>
<protein>
    <recommendedName>
        <fullName evidence="2">Methyltransferase domain-containing protein</fullName>
    </recommendedName>
</protein>
<dbReference type="PANTHER" id="PTHR13369">
    <property type="match status" value="1"/>
</dbReference>
<dbReference type="EMBL" id="KT342857">
    <property type="protein sequence ID" value="ANA07974.1"/>
    <property type="molecule type" value="Genomic_DNA"/>
</dbReference>
<dbReference type="Pfam" id="PF13679">
    <property type="entry name" value="Methyltransf_32"/>
    <property type="match status" value="1"/>
</dbReference>
<dbReference type="Gene3D" id="3.40.50.150">
    <property type="entry name" value="Vaccinia Virus protein VP39"/>
    <property type="match status" value="1"/>
</dbReference>
<evidence type="ECO:0000313" key="3">
    <source>
        <dbReference type="EMBL" id="ANA07974.1"/>
    </source>
</evidence>
<dbReference type="AlphaFoldDB" id="A0A166H1Y2"/>
<dbReference type="InterPro" id="IPR025714">
    <property type="entry name" value="Methyltranfer_dom"/>
</dbReference>
<proteinExistence type="predicted"/>